<feature type="transmembrane region" description="Helical" evidence="1">
    <location>
        <begin position="84"/>
        <end position="110"/>
    </location>
</feature>
<keyword evidence="3" id="KW-1185">Reference proteome</keyword>
<keyword evidence="1" id="KW-0812">Transmembrane</keyword>
<sequence length="153" mass="18144">MDKLITIIFIILIILMLAKAFKNLFICALFAILTFTIYTIIQLPYITSVILSIVIFKGFKDTLFNLNVTFKALFKSKYKFEQRFLGKLVNILFELNFTIFIFLCYLLLISYVPYSLDIDSEFMAITFISISLIQILKQLAFRRTYYHTHRFLR</sequence>
<proteinExistence type="predicted"/>
<gene>
    <name evidence="2" type="ORF">H8923_01410</name>
</gene>
<evidence type="ECO:0000313" key="2">
    <source>
        <dbReference type="EMBL" id="MBC5995404.1"/>
    </source>
</evidence>
<evidence type="ECO:0000313" key="3">
    <source>
        <dbReference type="Proteomes" id="UP000609849"/>
    </source>
</evidence>
<keyword evidence="1" id="KW-1133">Transmembrane helix</keyword>
<keyword evidence="1" id="KW-0472">Membrane</keyword>
<organism evidence="2 3">
    <name type="scientific">Romboutsia faecis</name>
    <dbReference type="NCBI Taxonomy" id="2764597"/>
    <lineage>
        <taxon>Bacteria</taxon>
        <taxon>Bacillati</taxon>
        <taxon>Bacillota</taxon>
        <taxon>Clostridia</taxon>
        <taxon>Peptostreptococcales</taxon>
        <taxon>Peptostreptococcaceae</taxon>
        <taxon>Romboutsia</taxon>
    </lineage>
</organism>
<feature type="transmembrane region" description="Helical" evidence="1">
    <location>
        <begin position="122"/>
        <end position="141"/>
    </location>
</feature>
<evidence type="ECO:0000256" key="1">
    <source>
        <dbReference type="SAM" id="Phobius"/>
    </source>
</evidence>
<dbReference type="RefSeq" id="WP_153971391.1">
    <property type="nucleotide sequence ID" value="NZ_JACRWE010000001.1"/>
</dbReference>
<comment type="caution">
    <text evidence="2">The sequence shown here is derived from an EMBL/GenBank/DDBJ whole genome shotgun (WGS) entry which is preliminary data.</text>
</comment>
<protein>
    <submittedName>
        <fullName evidence="2">Uncharacterized protein</fullName>
    </submittedName>
</protein>
<accession>A0ABR7JKF0</accession>
<dbReference type="EMBL" id="JACRWE010000001">
    <property type="protein sequence ID" value="MBC5995404.1"/>
    <property type="molecule type" value="Genomic_DNA"/>
</dbReference>
<dbReference type="Proteomes" id="UP000609849">
    <property type="component" value="Unassembled WGS sequence"/>
</dbReference>
<reference evidence="2 3" key="1">
    <citation type="submission" date="2020-08" db="EMBL/GenBank/DDBJ databases">
        <authorList>
            <person name="Liu C."/>
            <person name="Sun Q."/>
        </authorList>
    </citation>
    <scope>NUCLEOTIDE SEQUENCE [LARGE SCALE GENOMIC DNA]</scope>
    <source>
        <strain evidence="2 3">NSJ-18</strain>
    </source>
</reference>
<feature type="transmembrane region" description="Helical" evidence="1">
    <location>
        <begin position="30"/>
        <end position="56"/>
    </location>
</feature>
<name>A0ABR7JKF0_9FIRM</name>